<evidence type="ECO:0000256" key="8">
    <source>
        <dbReference type="ARBA" id="ARBA00051722"/>
    </source>
</evidence>
<dbReference type="InterPro" id="IPR036873">
    <property type="entry name" value="Rhodanese-like_dom_sf"/>
</dbReference>
<dbReference type="GO" id="GO:0017017">
    <property type="term" value="F:MAP kinase tyrosine/serine/threonine phosphatase activity"/>
    <property type="evidence" value="ECO:0007669"/>
    <property type="project" value="Ensembl"/>
</dbReference>
<feature type="active site" description="Phosphocysteine intermediate" evidence="10">
    <location>
        <position position="320"/>
    </location>
</feature>
<dbReference type="GO" id="GO:0004722">
    <property type="term" value="F:protein serine/threonine phosphatase activity"/>
    <property type="evidence" value="ECO:0007669"/>
    <property type="project" value="UniProtKB-EC"/>
</dbReference>
<dbReference type="Ensembl" id="ENSPTXT00000008129.1">
    <property type="protein sequence ID" value="ENSPTXP00000007853.1"/>
    <property type="gene ID" value="ENSPTXG00000005701.1"/>
</dbReference>
<dbReference type="SUPFAM" id="SSF52821">
    <property type="entry name" value="Rhodanese/Cell cycle control phosphatase"/>
    <property type="match status" value="1"/>
</dbReference>
<evidence type="ECO:0000256" key="6">
    <source>
        <dbReference type="ARBA" id="ARBA00047761"/>
    </source>
</evidence>
<dbReference type="EC" id="3.1.3.48" evidence="9"/>
<dbReference type="SMART" id="SM00195">
    <property type="entry name" value="DSPc"/>
    <property type="match status" value="1"/>
</dbReference>
<dbReference type="FunFam" id="3.90.190.10:FF:000011">
    <property type="entry name" value="Dual specificity phosphatase 6"/>
    <property type="match status" value="1"/>
</dbReference>
<dbReference type="InterPro" id="IPR020422">
    <property type="entry name" value="TYR_PHOSPHATASE_DUAL_dom"/>
</dbReference>
<dbReference type="FunFam" id="3.40.250.10:FF:000029">
    <property type="entry name" value="Dual specificity phosphatase 9"/>
    <property type="match status" value="1"/>
</dbReference>
<dbReference type="PRINTS" id="PR01764">
    <property type="entry name" value="MAPKPHPHTASE"/>
</dbReference>
<comment type="subcellular location">
    <subcellularLocation>
        <location evidence="1">Cytoplasm</location>
    </subcellularLocation>
</comment>
<dbReference type="PANTHER" id="PTHR10159:SF388">
    <property type="entry name" value="DUAL SPECIFICITY PROTEIN PHOSPHATASE 9"/>
    <property type="match status" value="1"/>
</dbReference>
<evidence type="ECO:0000256" key="7">
    <source>
        <dbReference type="ARBA" id="ARBA00048336"/>
    </source>
</evidence>
<dbReference type="InterPro" id="IPR001763">
    <property type="entry name" value="Rhodanese-like_dom"/>
</dbReference>
<evidence type="ECO:0000313" key="16">
    <source>
        <dbReference type="Proteomes" id="UP000472273"/>
    </source>
</evidence>
<organism evidence="15 16">
    <name type="scientific">Pseudonaja textilis</name>
    <name type="common">Eastern brown snake</name>
    <dbReference type="NCBI Taxonomy" id="8673"/>
    <lineage>
        <taxon>Eukaryota</taxon>
        <taxon>Metazoa</taxon>
        <taxon>Chordata</taxon>
        <taxon>Craniata</taxon>
        <taxon>Vertebrata</taxon>
        <taxon>Euteleostomi</taxon>
        <taxon>Lepidosauria</taxon>
        <taxon>Squamata</taxon>
        <taxon>Bifurcata</taxon>
        <taxon>Unidentata</taxon>
        <taxon>Episquamata</taxon>
        <taxon>Toxicofera</taxon>
        <taxon>Serpentes</taxon>
        <taxon>Colubroidea</taxon>
        <taxon>Elapidae</taxon>
        <taxon>Hydrophiinae</taxon>
        <taxon>Pseudonaja</taxon>
    </lineage>
</organism>
<dbReference type="CDD" id="cd14644">
    <property type="entry name" value="DSP_DUSP9"/>
    <property type="match status" value="1"/>
</dbReference>
<comment type="catalytic activity">
    <reaction evidence="7 9">
        <text>O-phospho-L-threonyl-[protein] + H2O = L-threonyl-[protein] + phosphate</text>
        <dbReference type="Rhea" id="RHEA:47004"/>
        <dbReference type="Rhea" id="RHEA-COMP:11060"/>
        <dbReference type="Rhea" id="RHEA-COMP:11605"/>
        <dbReference type="ChEBI" id="CHEBI:15377"/>
        <dbReference type="ChEBI" id="CHEBI:30013"/>
        <dbReference type="ChEBI" id="CHEBI:43474"/>
        <dbReference type="ChEBI" id="CHEBI:61977"/>
        <dbReference type="EC" id="3.1.3.16"/>
    </reaction>
</comment>
<feature type="domain" description="Tyrosine specific protein phosphatases" evidence="13">
    <location>
        <begin position="297"/>
        <end position="357"/>
    </location>
</feature>
<dbReference type="PANTHER" id="PTHR10159">
    <property type="entry name" value="DUAL SPECIFICITY PROTEIN PHOSPHATASE"/>
    <property type="match status" value="1"/>
</dbReference>
<feature type="domain" description="Tyrosine-protein phosphatase" evidence="12">
    <location>
        <begin position="233"/>
        <end position="376"/>
    </location>
</feature>
<evidence type="ECO:0000256" key="9">
    <source>
        <dbReference type="PIRNR" id="PIRNR000939"/>
    </source>
</evidence>
<evidence type="ECO:0000256" key="2">
    <source>
        <dbReference type="ARBA" id="ARBA00008601"/>
    </source>
</evidence>
<evidence type="ECO:0000259" key="12">
    <source>
        <dbReference type="PROSITE" id="PS50054"/>
    </source>
</evidence>
<evidence type="ECO:0000256" key="5">
    <source>
        <dbReference type="ARBA" id="ARBA00022912"/>
    </source>
</evidence>
<proteinExistence type="inferred from homology"/>
<accession>A0A670Y9Y4</accession>
<keyword evidence="4 9" id="KW-0378">Hydrolase</keyword>
<dbReference type="CDD" id="cd01446">
    <property type="entry name" value="DSP_MapKP"/>
    <property type="match status" value="1"/>
</dbReference>
<evidence type="ECO:0000256" key="11">
    <source>
        <dbReference type="SAM" id="MobiDB-lite"/>
    </source>
</evidence>
<keyword evidence="3" id="KW-0963">Cytoplasm</keyword>
<dbReference type="GO" id="GO:0008330">
    <property type="term" value="F:protein tyrosine/threonine phosphatase activity"/>
    <property type="evidence" value="ECO:0007669"/>
    <property type="project" value="TreeGrafter"/>
</dbReference>
<evidence type="ECO:0000259" key="13">
    <source>
        <dbReference type="PROSITE" id="PS50056"/>
    </source>
</evidence>
<dbReference type="GO" id="GO:0033550">
    <property type="term" value="F:MAP kinase tyrosine phosphatase activity"/>
    <property type="evidence" value="ECO:0007669"/>
    <property type="project" value="TreeGrafter"/>
</dbReference>
<dbReference type="InterPro" id="IPR029021">
    <property type="entry name" value="Prot-tyrosine_phosphatase-like"/>
</dbReference>
<dbReference type="GeneTree" id="ENSGT00940000161880"/>
<comment type="similarity">
    <text evidence="2 9">Belongs to the protein-tyrosine phosphatase family. Non-receptor class dual specificity subfamily.</text>
</comment>
<comment type="catalytic activity">
    <reaction evidence="6">
        <text>O-phospho-L-seryl-[protein] + H2O = L-seryl-[protein] + phosphate</text>
        <dbReference type="Rhea" id="RHEA:20629"/>
        <dbReference type="Rhea" id="RHEA-COMP:9863"/>
        <dbReference type="Rhea" id="RHEA-COMP:11604"/>
        <dbReference type="ChEBI" id="CHEBI:15377"/>
        <dbReference type="ChEBI" id="CHEBI:29999"/>
        <dbReference type="ChEBI" id="CHEBI:43474"/>
        <dbReference type="ChEBI" id="CHEBI:83421"/>
        <dbReference type="EC" id="3.1.3.16"/>
    </reaction>
</comment>
<sequence length="405" mass="44337">QPPVLWSPEASLTTHLLCLTACGGPSSFSIPGRLMWMPSYHRAACLMEDLGKSTLWLQAELASPSPCLHILDCRSRDLYDSSHVERALSVALPGLLLRRLRKGSLAVRSLLPGSPQGLCGNMVLLYDEGTIQLSRPDNREEEEESVLLTLLQKLREEGCLAYYLQGGFNKFQAEWPHLCETNLDTASTSSSPVPPAAPIVGLGGLSLSSDGSDAESEPLSSGMESEGASPPSFPVQILPNLYLGCARDSANMDTLAKLGIHYILNVTPNLPNLFEKNGDFHYKQIPISDHWSQNLSQFFPEAIDFIDEALSRNCGILVHCLAGISRSVTVTVAYLMQKLNLSLNDAYDLVKRKKSNISPNFNFMGQLLDFEKSLGLSQGSRRPASDQTCFFTSPTNDSVFELDPT</sequence>
<feature type="domain" description="Rhodanese" evidence="14">
    <location>
        <begin position="68"/>
        <end position="180"/>
    </location>
</feature>
<evidence type="ECO:0000256" key="3">
    <source>
        <dbReference type="ARBA" id="ARBA00022490"/>
    </source>
</evidence>
<dbReference type="InterPro" id="IPR000387">
    <property type="entry name" value="Tyr_Pase_dom"/>
</dbReference>
<evidence type="ECO:0000256" key="1">
    <source>
        <dbReference type="ARBA" id="ARBA00004496"/>
    </source>
</evidence>
<evidence type="ECO:0000259" key="14">
    <source>
        <dbReference type="PROSITE" id="PS50206"/>
    </source>
</evidence>
<reference evidence="15" key="1">
    <citation type="submission" date="2025-08" db="UniProtKB">
        <authorList>
            <consortium name="Ensembl"/>
        </authorList>
    </citation>
    <scope>IDENTIFICATION</scope>
</reference>
<dbReference type="PROSITE" id="PS50056">
    <property type="entry name" value="TYR_PHOSPHATASE_2"/>
    <property type="match status" value="1"/>
</dbReference>
<dbReference type="SUPFAM" id="SSF52799">
    <property type="entry name" value="(Phosphotyrosine protein) phosphatases II"/>
    <property type="match status" value="1"/>
</dbReference>
<dbReference type="AlphaFoldDB" id="A0A670Y9Y4"/>
<dbReference type="SMART" id="SM00450">
    <property type="entry name" value="RHOD"/>
    <property type="match status" value="1"/>
</dbReference>
<dbReference type="PIRSF" id="PIRSF000939">
    <property type="entry name" value="MAPK_Ptase"/>
    <property type="match status" value="1"/>
</dbReference>
<dbReference type="Proteomes" id="UP000472273">
    <property type="component" value="Unplaced"/>
</dbReference>
<dbReference type="Gene3D" id="3.40.250.10">
    <property type="entry name" value="Rhodanese-like domain"/>
    <property type="match status" value="1"/>
</dbReference>
<dbReference type="OMA" id="YIVNVTP"/>
<protein>
    <recommendedName>
        <fullName evidence="9">Dual specificity protein phosphatase</fullName>
        <ecNumber evidence="9">3.1.3.16</ecNumber>
        <ecNumber evidence="9">3.1.3.48</ecNumber>
    </recommendedName>
</protein>
<dbReference type="Gene3D" id="3.90.190.10">
    <property type="entry name" value="Protein tyrosine phosphatase superfamily"/>
    <property type="match status" value="1"/>
</dbReference>
<keyword evidence="16" id="KW-1185">Reference proteome</keyword>
<evidence type="ECO:0000313" key="15">
    <source>
        <dbReference type="Ensembl" id="ENSPTXP00000007853.1"/>
    </source>
</evidence>
<evidence type="ECO:0000256" key="4">
    <source>
        <dbReference type="ARBA" id="ARBA00022801"/>
    </source>
</evidence>
<dbReference type="Pfam" id="PF00782">
    <property type="entry name" value="DSPc"/>
    <property type="match status" value="1"/>
</dbReference>
<dbReference type="GO" id="GO:0043409">
    <property type="term" value="P:negative regulation of MAPK cascade"/>
    <property type="evidence" value="ECO:0007669"/>
    <property type="project" value="Ensembl"/>
</dbReference>
<dbReference type="GO" id="GO:0005829">
    <property type="term" value="C:cytosol"/>
    <property type="evidence" value="ECO:0007669"/>
    <property type="project" value="TreeGrafter"/>
</dbReference>
<dbReference type="InterPro" id="IPR008343">
    <property type="entry name" value="MKP"/>
</dbReference>
<dbReference type="InterPro" id="IPR000340">
    <property type="entry name" value="Dual-sp_phosphatase_cat-dom"/>
</dbReference>
<dbReference type="PROSITE" id="PS50054">
    <property type="entry name" value="TYR_PHOSPHATASE_DUAL"/>
    <property type="match status" value="1"/>
</dbReference>
<evidence type="ECO:0000256" key="10">
    <source>
        <dbReference type="PIRSR" id="PIRSR000939-1"/>
    </source>
</evidence>
<comment type="catalytic activity">
    <reaction evidence="8 9">
        <text>O-phospho-L-tyrosyl-[protein] + H2O = L-tyrosyl-[protein] + phosphate</text>
        <dbReference type="Rhea" id="RHEA:10684"/>
        <dbReference type="Rhea" id="RHEA-COMP:10136"/>
        <dbReference type="Rhea" id="RHEA-COMP:20101"/>
        <dbReference type="ChEBI" id="CHEBI:15377"/>
        <dbReference type="ChEBI" id="CHEBI:43474"/>
        <dbReference type="ChEBI" id="CHEBI:46858"/>
        <dbReference type="ChEBI" id="CHEBI:61978"/>
        <dbReference type="EC" id="3.1.3.48"/>
    </reaction>
</comment>
<dbReference type="PROSITE" id="PS50206">
    <property type="entry name" value="RHODANESE_3"/>
    <property type="match status" value="1"/>
</dbReference>
<feature type="region of interest" description="Disordered" evidence="11">
    <location>
        <begin position="207"/>
        <end position="230"/>
    </location>
</feature>
<dbReference type="EC" id="3.1.3.16" evidence="9"/>
<gene>
    <name evidence="15" type="primary">DUSP9</name>
</gene>
<reference evidence="15" key="2">
    <citation type="submission" date="2025-09" db="UniProtKB">
        <authorList>
            <consortium name="Ensembl"/>
        </authorList>
    </citation>
    <scope>IDENTIFICATION</scope>
</reference>
<name>A0A670Y9Y4_PSETE</name>
<keyword evidence="5 9" id="KW-0904">Protein phosphatase</keyword>